<sequence>MSRKIIGGAVLALAIAATTAVTGLPCTAAPAAAAPTCDNADDPVHGYQYFANKYPNNGLGAMFALNDQFDKIEHAVFCLTNIERANAGVPELKWSDDLRSSAADFARHAEGRQWWTDGANSHDDPDLAGVPVDTQIQRRVKSYNPCTYYQGDGHDVNRWSENTYAGWGSNTFTTARAAVTWWMNSPTHKANILDRNVTKLGAGVRAGAARPGFDTTDPAGIFVQQFVSCS</sequence>
<keyword evidence="1" id="KW-0732">Signal</keyword>
<organism evidence="3 4">
    <name type="scientific">Nocardia vinacea</name>
    <dbReference type="NCBI Taxonomy" id="96468"/>
    <lineage>
        <taxon>Bacteria</taxon>
        <taxon>Bacillati</taxon>
        <taxon>Actinomycetota</taxon>
        <taxon>Actinomycetes</taxon>
        <taxon>Mycobacteriales</taxon>
        <taxon>Nocardiaceae</taxon>
        <taxon>Nocardia</taxon>
    </lineage>
</organism>
<dbReference type="Pfam" id="PF00188">
    <property type="entry name" value="CAP"/>
    <property type="match status" value="1"/>
</dbReference>
<dbReference type="PANTHER" id="PTHR31157">
    <property type="entry name" value="SCP DOMAIN-CONTAINING PROTEIN"/>
    <property type="match status" value="1"/>
</dbReference>
<name>A0ABZ1Z729_9NOCA</name>
<dbReference type="CDD" id="cd05379">
    <property type="entry name" value="CAP_bacterial"/>
    <property type="match status" value="1"/>
</dbReference>
<reference evidence="3" key="1">
    <citation type="submission" date="2022-10" db="EMBL/GenBank/DDBJ databases">
        <title>The complete genomes of actinobacterial strains from the NBC collection.</title>
        <authorList>
            <person name="Joergensen T.S."/>
            <person name="Alvarez Arevalo M."/>
            <person name="Sterndorff E.B."/>
            <person name="Faurdal D."/>
            <person name="Vuksanovic O."/>
            <person name="Mourched A.-S."/>
            <person name="Charusanti P."/>
            <person name="Shaw S."/>
            <person name="Blin K."/>
            <person name="Weber T."/>
        </authorList>
    </citation>
    <scope>NUCLEOTIDE SEQUENCE</scope>
    <source>
        <strain evidence="3">NBC_01482</strain>
    </source>
</reference>
<dbReference type="EMBL" id="CP109441">
    <property type="protein sequence ID" value="WUV49897.1"/>
    <property type="molecule type" value="Genomic_DNA"/>
</dbReference>
<dbReference type="PANTHER" id="PTHR31157:SF1">
    <property type="entry name" value="SCP DOMAIN-CONTAINING PROTEIN"/>
    <property type="match status" value="1"/>
</dbReference>
<feature type="domain" description="SCP" evidence="2">
    <location>
        <begin position="79"/>
        <end position="210"/>
    </location>
</feature>
<gene>
    <name evidence="3" type="ORF">OG563_17920</name>
</gene>
<feature type="chain" id="PRO_5046921231" evidence="1">
    <location>
        <begin position="29"/>
        <end position="230"/>
    </location>
</feature>
<protein>
    <submittedName>
        <fullName evidence="3">CAP domain-containing protein</fullName>
    </submittedName>
</protein>
<evidence type="ECO:0000313" key="4">
    <source>
        <dbReference type="Proteomes" id="UP001432062"/>
    </source>
</evidence>
<proteinExistence type="predicted"/>
<dbReference type="SUPFAM" id="SSF55797">
    <property type="entry name" value="PR-1-like"/>
    <property type="match status" value="1"/>
</dbReference>
<dbReference type="InterPro" id="IPR035940">
    <property type="entry name" value="CAP_sf"/>
</dbReference>
<dbReference type="RefSeq" id="WP_329414553.1">
    <property type="nucleotide sequence ID" value="NZ_CP109441.1"/>
</dbReference>
<dbReference type="Gene3D" id="3.40.33.10">
    <property type="entry name" value="CAP"/>
    <property type="match status" value="1"/>
</dbReference>
<dbReference type="InterPro" id="IPR014044">
    <property type="entry name" value="CAP_dom"/>
</dbReference>
<dbReference type="Proteomes" id="UP001432062">
    <property type="component" value="Chromosome"/>
</dbReference>
<accession>A0ABZ1Z729</accession>
<evidence type="ECO:0000313" key="3">
    <source>
        <dbReference type="EMBL" id="WUV49897.1"/>
    </source>
</evidence>
<evidence type="ECO:0000259" key="2">
    <source>
        <dbReference type="Pfam" id="PF00188"/>
    </source>
</evidence>
<feature type="signal peptide" evidence="1">
    <location>
        <begin position="1"/>
        <end position="28"/>
    </location>
</feature>
<keyword evidence="4" id="KW-1185">Reference proteome</keyword>
<evidence type="ECO:0000256" key="1">
    <source>
        <dbReference type="SAM" id="SignalP"/>
    </source>
</evidence>